<keyword evidence="1" id="KW-1133">Transmembrane helix</keyword>
<evidence type="ECO:0000313" key="3">
    <source>
        <dbReference type="Proteomes" id="UP000233469"/>
    </source>
</evidence>
<proteinExistence type="predicted"/>
<reference evidence="2 3" key="1">
    <citation type="submission" date="2016-04" db="EMBL/GenBank/DDBJ databases">
        <title>Genome analyses suggest a sexual origin of heterokaryosis in a supposedly ancient asexual fungus.</title>
        <authorList>
            <person name="Ropars J."/>
            <person name="Sedzielewska K."/>
            <person name="Noel J."/>
            <person name="Charron P."/>
            <person name="Farinelli L."/>
            <person name="Marton T."/>
            <person name="Kruger M."/>
            <person name="Pelin A."/>
            <person name="Brachmann A."/>
            <person name="Corradi N."/>
        </authorList>
    </citation>
    <scope>NUCLEOTIDE SEQUENCE [LARGE SCALE GENOMIC DNA]</scope>
    <source>
        <strain evidence="2 3">C2</strain>
    </source>
</reference>
<dbReference type="AlphaFoldDB" id="A0A2N1M6I8"/>
<dbReference type="EMBL" id="LLXL01004595">
    <property type="protein sequence ID" value="PKK57241.1"/>
    <property type="molecule type" value="Genomic_DNA"/>
</dbReference>
<feature type="non-terminal residue" evidence="2">
    <location>
        <position position="113"/>
    </location>
</feature>
<accession>A0A2N1M6I8</accession>
<name>A0A2N1M6I8_9GLOM</name>
<gene>
    <name evidence="2" type="ORF">RhiirC2_798403</name>
</gene>
<sequence>MPSYCQGCASAIPRSSTSKTLIKQYSSEECFSYVPLSNLIRYPTKPRTYIHADTRSVLLSASLGYAKSLLLFYLFAPVRSLPTNDQVSRISDIQLPSSVSTLYVDDSFLPLSN</sequence>
<reference evidence="2 3" key="2">
    <citation type="submission" date="2017-10" db="EMBL/GenBank/DDBJ databases">
        <title>Extensive intraspecific genome diversity in a model arbuscular mycorrhizal fungus.</title>
        <authorList>
            <person name="Chen E.C.H."/>
            <person name="Morin E."/>
            <person name="Baudet D."/>
            <person name="Noel J."/>
            <person name="Ndikumana S."/>
            <person name="Charron P."/>
            <person name="St-Onge C."/>
            <person name="Giorgi J."/>
            <person name="Grigoriev I.V."/>
            <person name="Roux C."/>
            <person name="Martin F.M."/>
            <person name="Corradi N."/>
        </authorList>
    </citation>
    <scope>NUCLEOTIDE SEQUENCE [LARGE SCALE GENOMIC DNA]</scope>
    <source>
        <strain evidence="2 3">C2</strain>
    </source>
</reference>
<evidence type="ECO:0000256" key="1">
    <source>
        <dbReference type="SAM" id="Phobius"/>
    </source>
</evidence>
<feature type="transmembrane region" description="Helical" evidence="1">
    <location>
        <begin position="57"/>
        <end position="76"/>
    </location>
</feature>
<keyword evidence="1" id="KW-0472">Membrane</keyword>
<keyword evidence="1" id="KW-0812">Transmembrane</keyword>
<comment type="caution">
    <text evidence="2">The sequence shown here is derived from an EMBL/GenBank/DDBJ whole genome shotgun (WGS) entry which is preliminary data.</text>
</comment>
<protein>
    <submittedName>
        <fullName evidence="2">Uncharacterized protein</fullName>
    </submittedName>
</protein>
<dbReference type="Proteomes" id="UP000233469">
    <property type="component" value="Unassembled WGS sequence"/>
</dbReference>
<evidence type="ECO:0000313" key="2">
    <source>
        <dbReference type="EMBL" id="PKK57241.1"/>
    </source>
</evidence>
<organism evidence="2 3">
    <name type="scientific">Rhizophagus irregularis</name>
    <dbReference type="NCBI Taxonomy" id="588596"/>
    <lineage>
        <taxon>Eukaryota</taxon>
        <taxon>Fungi</taxon>
        <taxon>Fungi incertae sedis</taxon>
        <taxon>Mucoromycota</taxon>
        <taxon>Glomeromycotina</taxon>
        <taxon>Glomeromycetes</taxon>
        <taxon>Glomerales</taxon>
        <taxon>Glomeraceae</taxon>
        <taxon>Rhizophagus</taxon>
    </lineage>
</organism>